<feature type="domain" description="UTP25 C-terminal" evidence="5">
    <location>
        <begin position="593"/>
        <end position="771"/>
    </location>
</feature>
<name>A0AAV7EN17_ARIFI</name>
<keyword evidence="3" id="KW-0539">Nucleus</keyword>
<dbReference type="GO" id="GO:0000462">
    <property type="term" value="P:maturation of SSU-rRNA from tricistronic rRNA transcript (SSU-rRNA, 5.8S rRNA, LSU-rRNA)"/>
    <property type="evidence" value="ECO:0007669"/>
    <property type="project" value="TreeGrafter"/>
</dbReference>
<evidence type="ECO:0000256" key="3">
    <source>
        <dbReference type="ARBA" id="ARBA00023242"/>
    </source>
</evidence>
<dbReference type="PANTHER" id="PTHR12933">
    <property type="entry name" value="ORF PROTEIN-RELATED"/>
    <property type="match status" value="1"/>
</dbReference>
<dbReference type="Gene3D" id="3.40.50.300">
    <property type="entry name" value="P-loop containing nucleotide triphosphate hydrolases"/>
    <property type="match status" value="1"/>
</dbReference>
<dbReference type="InterPro" id="IPR053940">
    <property type="entry name" value="UTP25_NTPase-like"/>
</dbReference>
<comment type="subcellular location">
    <subcellularLocation>
        <location evidence="1">Nucleus</location>
        <location evidence="1">Nucleolus</location>
    </subcellularLocation>
</comment>
<organism evidence="7 8">
    <name type="scientific">Aristolochia fimbriata</name>
    <name type="common">White veined hardy Dutchman's pipe vine</name>
    <dbReference type="NCBI Taxonomy" id="158543"/>
    <lineage>
        <taxon>Eukaryota</taxon>
        <taxon>Viridiplantae</taxon>
        <taxon>Streptophyta</taxon>
        <taxon>Embryophyta</taxon>
        <taxon>Tracheophyta</taxon>
        <taxon>Spermatophyta</taxon>
        <taxon>Magnoliopsida</taxon>
        <taxon>Magnoliidae</taxon>
        <taxon>Piperales</taxon>
        <taxon>Aristolochiaceae</taxon>
        <taxon>Aristolochia</taxon>
    </lineage>
</organism>
<dbReference type="Proteomes" id="UP000825729">
    <property type="component" value="Unassembled WGS sequence"/>
</dbReference>
<feature type="compositionally biased region" description="Basic and acidic residues" evidence="4">
    <location>
        <begin position="83"/>
        <end position="98"/>
    </location>
</feature>
<feature type="compositionally biased region" description="Acidic residues" evidence="4">
    <location>
        <begin position="164"/>
        <end position="195"/>
    </location>
</feature>
<feature type="region of interest" description="Disordered" evidence="4">
    <location>
        <begin position="416"/>
        <end position="436"/>
    </location>
</feature>
<dbReference type="Pfam" id="PF22916">
    <property type="entry name" value="UTP25_NTPase-like"/>
    <property type="match status" value="1"/>
</dbReference>
<dbReference type="GO" id="GO:0034511">
    <property type="term" value="F:U3 snoRNA binding"/>
    <property type="evidence" value="ECO:0007669"/>
    <property type="project" value="InterPro"/>
</dbReference>
<feature type="region of interest" description="Disordered" evidence="4">
    <location>
        <begin position="83"/>
        <end position="197"/>
    </location>
</feature>
<accession>A0AAV7EN17</accession>
<dbReference type="PANTHER" id="PTHR12933:SF0">
    <property type="entry name" value="U3 SMALL NUCLEOLAR RNA-ASSOCIATED PROTEIN 25 HOMOLOG"/>
    <property type="match status" value="1"/>
</dbReference>
<gene>
    <name evidence="7" type="ORF">H6P81_009241</name>
</gene>
<reference evidence="7 8" key="1">
    <citation type="submission" date="2021-07" db="EMBL/GenBank/DDBJ databases">
        <title>The Aristolochia fimbriata genome: insights into angiosperm evolution, floral development and chemical biosynthesis.</title>
        <authorList>
            <person name="Jiao Y."/>
        </authorList>
    </citation>
    <scope>NUCLEOTIDE SEQUENCE [LARGE SCALE GENOMIC DNA]</scope>
    <source>
        <strain evidence="7">IBCAS-2021</strain>
        <tissue evidence="7">Leaf</tissue>
    </source>
</reference>
<dbReference type="InterPro" id="IPR053939">
    <property type="entry name" value="UTP25_C"/>
</dbReference>
<feature type="compositionally biased region" description="Basic and acidic residues" evidence="4">
    <location>
        <begin position="116"/>
        <end position="146"/>
    </location>
</feature>
<protein>
    <recommendedName>
        <fullName evidence="9">U3 small nucleolar RNA-associated protein 25</fullName>
    </recommendedName>
</protein>
<feature type="domain" description="UTP25 NTP hydrolase-like" evidence="6">
    <location>
        <begin position="301"/>
        <end position="583"/>
    </location>
</feature>
<feature type="region of interest" description="Disordered" evidence="4">
    <location>
        <begin position="32"/>
        <end position="63"/>
    </location>
</feature>
<sequence length="772" mass="88402">MGTFNKRRALKRSQNLEKCDGIQHLKKVCHATNKKVRSSSPSSSGQSYQSSESEVSEEFPAYKEPSVYDNLLTVLGRCSETLPELHEQMERTQEVEGDKWEDEGSSAESYGLLEGESDRDFVKEDGESDNEVRRLTEYDVDGHEGVSDEDESGNDNSAEVSASDAEESASDAEESASDAEESASDAEESASDAEENGQFNAHESKITSSFCAHVGCVLTEAEVRDLTERKWKFKWEMPATDVSTGKWVGTGESLLKEVDLGSTYGLKQKLYEHWLDAYRTSGGSDFHSSKQRQFFSLCDSYRDIMHCNKKPFYHKGIEEDAVIMDAYIMHVLNHVFRSRDAVKKNNAKLAKRPNNGRDELLCSDGFLDQGFTRPKVLILLPLRSIALRVVRRLIQLTPLSQRVNVEHLNRFSSEFGREDEDDSNEMLKSHKTPKPVDHEALFSGNNDDHFMLGIKFTKGSIKLFSDFYSSDLIVASPLALITKLGEAKVEKEKDVDYLSSIEILIIDHADVLGMQNWSHLDTVVEQLNRIPSKQHGTDIMRIRRWYLDGHAQFYRQTILLGFFLNPEINALFNQRCVNYRGKVKLVAEYKGVLQKILLQVRQVYERFHAASVTEVDDARFDFFSKKVFPKIKDSIQGGTLLFISSYFEFVRLRNFLKAQNASFCSFMDHSKQSDISRARGDFFHGKRKIMLYTERAYFYYRYKIRGVKNLIIYSLPERKEFYPEILNMVEESTDMSCTVLFTPFDKLRLERIVGTPATKRMLSSNKDMFVFC</sequence>
<dbReference type="Pfam" id="PF06862">
    <property type="entry name" value="Utp25_C"/>
    <property type="match status" value="1"/>
</dbReference>
<dbReference type="GO" id="GO:0019843">
    <property type="term" value="F:rRNA binding"/>
    <property type="evidence" value="ECO:0007669"/>
    <property type="project" value="TreeGrafter"/>
</dbReference>
<comment type="caution">
    <text evidence="7">The sequence shown here is derived from an EMBL/GenBank/DDBJ whole genome shotgun (WGS) entry which is preliminary data.</text>
</comment>
<dbReference type="InterPro" id="IPR010678">
    <property type="entry name" value="UTP25"/>
</dbReference>
<evidence type="ECO:0000313" key="7">
    <source>
        <dbReference type="EMBL" id="KAG9449276.1"/>
    </source>
</evidence>
<evidence type="ECO:0000313" key="8">
    <source>
        <dbReference type="Proteomes" id="UP000825729"/>
    </source>
</evidence>
<comment type="similarity">
    <text evidence="2">Belongs to the UTP25 family.</text>
</comment>
<keyword evidence="8" id="KW-1185">Reference proteome</keyword>
<feature type="compositionally biased region" description="Low complexity" evidence="4">
    <location>
        <begin position="38"/>
        <end position="53"/>
    </location>
</feature>
<dbReference type="InterPro" id="IPR027417">
    <property type="entry name" value="P-loop_NTPase"/>
</dbReference>
<dbReference type="AlphaFoldDB" id="A0AAV7EN17"/>
<evidence type="ECO:0008006" key="9">
    <source>
        <dbReference type="Google" id="ProtNLM"/>
    </source>
</evidence>
<evidence type="ECO:0000259" key="5">
    <source>
        <dbReference type="Pfam" id="PF06862"/>
    </source>
</evidence>
<evidence type="ECO:0000256" key="1">
    <source>
        <dbReference type="ARBA" id="ARBA00004604"/>
    </source>
</evidence>
<proteinExistence type="inferred from homology"/>
<evidence type="ECO:0000256" key="2">
    <source>
        <dbReference type="ARBA" id="ARBA00009223"/>
    </source>
</evidence>
<dbReference type="GO" id="GO:0032040">
    <property type="term" value="C:small-subunit processome"/>
    <property type="evidence" value="ECO:0007669"/>
    <property type="project" value="TreeGrafter"/>
</dbReference>
<dbReference type="EMBL" id="JAINDJ010000004">
    <property type="protein sequence ID" value="KAG9449276.1"/>
    <property type="molecule type" value="Genomic_DNA"/>
</dbReference>
<evidence type="ECO:0000259" key="6">
    <source>
        <dbReference type="Pfam" id="PF22916"/>
    </source>
</evidence>
<evidence type="ECO:0000256" key="4">
    <source>
        <dbReference type="SAM" id="MobiDB-lite"/>
    </source>
</evidence>